<dbReference type="InterPro" id="IPR036864">
    <property type="entry name" value="Zn2-C6_fun-type_DNA-bd_sf"/>
</dbReference>
<dbReference type="EMBL" id="JAVRQU010000001">
    <property type="protein sequence ID" value="KAK5707757.1"/>
    <property type="molecule type" value="Genomic_DNA"/>
</dbReference>
<keyword evidence="2" id="KW-0479">Metal-binding</keyword>
<evidence type="ECO:0000313" key="7">
    <source>
        <dbReference type="Proteomes" id="UP001310594"/>
    </source>
</evidence>
<dbReference type="GO" id="GO:0000981">
    <property type="term" value="F:DNA-binding transcription factor activity, RNA polymerase II-specific"/>
    <property type="evidence" value="ECO:0007669"/>
    <property type="project" value="InterPro"/>
</dbReference>
<dbReference type="CDD" id="cd00067">
    <property type="entry name" value="GAL4"/>
    <property type="match status" value="1"/>
</dbReference>
<proteinExistence type="predicted"/>
<accession>A0AAN7WE83</accession>
<dbReference type="GO" id="GO:0006351">
    <property type="term" value="P:DNA-templated transcription"/>
    <property type="evidence" value="ECO:0007669"/>
    <property type="project" value="InterPro"/>
</dbReference>
<feature type="domain" description="Zn(2)-C6 fungal-type" evidence="5">
    <location>
        <begin position="51"/>
        <end position="81"/>
    </location>
</feature>
<dbReference type="InterPro" id="IPR007219">
    <property type="entry name" value="XnlR_reg_dom"/>
</dbReference>
<dbReference type="InterPro" id="IPR050613">
    <property type="entry name" value="Sec_Metabolite_Reg"/>
</dbReference>
<dbReference type="SUPFAM" id="SSF57701">
    <property type="entry name" value="Zn2/Cys6 DNA-binding domain"/>
    <property type="match status" value="1"/>
</dbReference>
<dbReference type="SMART" id="SM00066">
    <property type="entry name" value="GAL4"/>
    <property type="match status" value="1"/>
</dbReference>
<dbReference type="GO" id="GO:0003677">
    <property type="term" value="F:DNA binding"/>
    <property type="evidence" value="ECO:0007669"/>
    <property type="project" value="InterPro"/>
</dbReference>
<dbReference type="PANTHER" id="PTHR31001:SF85">
    <property type="entry name" value="ZN(II)2CYS6 TRANSCRIPTION FACTOR (EUROFUNG)"/>
    <property type="match status" value="1"/>
</dbReference>
<dbReference type="Pfam" id="PF04082">
    <property type="entry name" value="Fungal_trans"/>
    <property type="match status" value="1"/>
</dbReference>
<dbReference type="Gene3D" id="4.10.240.10">
    <property type="entry name" value="Zn(2)-C6 fungal-type DNA-binding domain"/>
    <property type="match status" value="1"/>
</dbReference>
<dbReference type="AlphaFoldDB" id="A0AAN7WE83"/>
<gene>
    <name evidence="6" type="ORF">LTR97_000295</name>
</gene>
<keyword evidence="3" id="KW-0539">Nucleus</keyword>
<dbReference type="CDD" id="cd12148">
    <property type="entry name" value="fungal_TF_MHR"/>
    <property type="match status" value="1"/>
</dbReference>
<protein>
    <recommendedName>
        <fullName evidence="5">Zn(2)-C6 fungal-type domain-containing protein</fullName>
    </recommendedName>
</protein>
<organism evidence="6 7">
    <name type="scientific">Elasticomyces elasticus</name>
    <dbReference type="NCBI Taxonomy" id="574655"/>
    <lineage>
        <taxon>Eukaryota</taxon>
        <taxon>Fungi</taxon>
        <taxon>Dikarya</taxon>
        <taxon>Ascomycota</taxon>
        <taxon>Pezizomycotina</taxon>
        <taxon>Dothideomycetes</taxon>
        <taxon>Dothideomycetidae</taxon>
        <taxon>Mycosphaerellales</taxon>
        <taxon>Teratosphaeriaceae</taxon>
        <taxon>Elasticomyces</taxon>
    </lineage>
</organism>
<dbReference type="GO" id="GO:0008270">
    <property type="term" value="F:zinc ion binding"/>
    <property type="evidence" value="ECO:0007669"/>
    <property type="project" value="InterPro"/>
</dbReference>
<feature type="compositionally biased region" description="Basic and acidic residues" evidence="4">
    <location>
        <begin position="114"/>
        <end position="124"/>
    </location>
</feature>
<dbReference type="PROSITE" id="PS00463">
    <property type="entry name" value="ZN2_CY6_FUNGAL_1"/>
    <property type="match status" value="1"/>
</dbReference>
<dbReference type="SMART" id="SM00906">
    <property type="entry name" value="Fungal_trans"/>
    <property type="match status" value="1"/>
</dbReference>
<dbReference type="PANTHER" id="PTHR31001">
    <property type="entry name" value="UNCHARACTERIZED TRANSCRIPTIONAL REGULATORY PROTEIN"/>
    <property type="match status" value="1"/>
</dbReference>
<dbReference type="GO" id="GO:0005634">
    <property type="term" value="C:nucleus"/>
    <property type="evidence" value="ECO:0007669"/>
    <property type="project" value="UniProtKB-SubCell"/>
</dbReference>
<dbReference type="InterPro" id="IPR001138">
    <property type="entry name" value="Zn2Cys6_DnaBD"/>
</dbReference>
<evidence type="ECO:0000259" key="5">
    <source>
        <dbReference type="PROSITE" id="PS50048"/>
    </source>
</evidence>
<feature type="region of interest" description="Disordered" evidence="4">
    <location>
        <begin position="109"/>
        <end position="130"/>
    </location>
</feature>
<feature type="compositionally biased region" description="Low complexity" evidence="4">
    <location>
        <begin position="659"/>
        <end position="672"/>
    </location>
</feature>
<dbReference type="PROSITE" id="PS50048">
    <property type="entry name" value="ZN2_CY6_FUNGAL_2"/>
    <property type="match status" value="1"/>
</dbReference>
<dbReference type="Proteomes" id="UP001310594">
    <property type="component" value="Unassembled WGS sequence"/>
</dbReference>
<comment type="subcellular location">
    <subcellularLocation>
        <location evidence="1">Nucleus</location>
    </subcellularLocation>
</comment>
<reference evidence="6" key="1">
    <citation type="submission" date="2023-08" db="EMBL/GenBank/DDBJ databases">
        <title>Black Yeasts Isolated from many extreme environments.</title>
        <authorList>
            <person name="Coleine C."/>
            <person name="Stajich J.E."/>
            <person name="Selbmann L."/>
        </authorList>
    </citation>
    <scope>NUCLEOTIDE SEQUENCE</scope>
    <source>
        <strain evidence="6">CCFEE 5810</strain>
    </source>
</reference>
<evidence type="ECO:0000256" key="2">
    <source>
        <dbReference type="ARBA" id="ARBA00022723"/>
    </source>
</evidence>
<feature type="region of interest" description="Disordered" evidence="4">
    <location>
        <begin position="658"/>
        <end position="680"/>
    </location>
</feature>
<evidence type="ECO:0000313" key="6">
    <source>
        <dbReference type="EMBL" id="KAK5707757.1"/>
    </source>
</evidence>
<sequence length="731" mass="81741">MTEKTGGVPARGDSATNIHIVTTTQPVAIAPAINGNSSKAQDVPANAMPYACVTCTRRKVRCDKTGPPCSTCRKTRLECSYEAPPPRKRKRKPNDDIHERLEHYESLLRQNGIDPDRSPVDQIEKPSPSDNVLLMKSSLSIGGIAAGDPAGSSRTGKLLAGRGKSRYIDSTLWRNLEDLRASSDEEEEGEAAVQQGPAYHVRSPADPLTASMFMSSTTGHSLLDLHPTYDAAMKYWKIYLSHVEPLTKFFHVPTATTMVQRAAANPSTASKSMECLLFAIYHFAAVAMTDEECQRTVGEDRAMLQHQYHGAVTQAFLNVSFLRTTDIIVVQAFVMFLLSVRNKYDPHTFWILTGVGVRLAQRIGLHRDGEDLGVAPFEVQMRRRLFWQLLPLDGIAAQLSGTGIALPYDSWDTKQPLNLNDEDISPGMTETPAERVGATDMLFCLLRTEMGKFHQKVKPFLGNWGRLWELGDLSAVGEMEAAIVEMETKFETKYMRYCDPVIPIHFLALLMGRGAPQNARLRLRLPRVRAGENVSEQELRELWTLAMRMFDYDISAQTNPELKKFSWHLQAIFQWDCMIWVLNEIRRGSPVIADPQEAWARIEKMFTCHPQFLTPGRALHAAIRRLTMKGWDEQPAAWRQIGEPAFIQNLRIALEKRQPGSAGSAPTATSASQWTPQETALGPEPLKATMIAESTDPFADATNFIGDIDAEQIDWGYWTNLIGETEGVAWR</sequence>
<name>A0AAN7WE83_9PEZI</name>
<evidence type="ECO:0000256" key="1">
    <source>
        <dbReference type="ARBA" id="ARBA00004123"/>
    </source>
</evidence>
<evidence type="ECO:0000256" key="3">
    <source>
        <dbReference type="ARBA" id="ARBA00023242"/>
    </source>
</evidence>
<dbReference type="Pfam" id="PF00172">
    <property type="entry name" value="Zn_clus"/>
    <property type="match status" value="1"/>
</dbReference>
<comment type="caution">
    <text evidence="6">The sequence shown here is derived from an EMBL/GenBank/DDBJ whole genome shotgun (WGS) entry which is preliminary data.</text>
</comment>
<evidence type="ECO:0000256" key="4">
    <source>
        <dbReference type="SAM" id="MobiDB-lite"/>
    </source>
</evidence>